<organism evidence="1 2">
    <name type="scientific">Diaphorobacter ruginosibacter</name>
    <dbReference type="NCBI Taxonomy" id="1715720"/>
    <lineage>
        <taxon>Bacteria</taxon>
        <taxon>Pseudomonadati</taxon>
        <taxon>Pseudomonadota</taxon>
        <taxon>Betaproteobacteria</taxon>
        <taxon>Burkholderiales</taxon>
        <taxon>Comamonadaceae</taxon>
        <taxon>Diaphorobacter</taxon>
    </lineage>
</organism>
<evidence type="ECO:0000313" key="1">
    <source>
        <dbReference type="EMBL" id="QNN55586.1"/>
    </source>
</evidence>
<reference evidence="1 2" key="1">
    <citation type="submission" date="2020-08" db="EMBL/GenBank/DDBJ databases">
        <title>Genome sequence of Diaphorobacter ruginosibacter DSM 27467T.</title>
        <authorList>
            <person name="Hyun D.-W."/>
            <person name="Bae J.-W."/>
        </authorList>
    </citation>
    <scope>NUCLEOTIDE SEQUENCE [LARGE SCALE GENOMIC DNA]</scope>
    <source>
        <strain evidence="1 2">DSM 27467</strain>
    </source>
</reference>
<protein>
    <recommendedName>
        <fullName evidence="3">Nuclear transport factor 2 family protein</fullName>
    </recommendedName>
</protein>
<dbReference type="RefSeq" id="WP_187595859.1">
    <property type="nucleotide sequence ID" value="NZ_CP060714.1"/>
</dbReference>
<dbReference type="Proteomes" id="UP000515811">
    <property type="component" value="Chromosome"/>
</dbReference>
<name>A0A7G9RJ11_9BURK</name>
<evidence type="ECO:0000313" key="2">
    <source>
        <dbReference type="Proteomes" id="UP000515811"/>
    </source>
</evidence>
<dbReference type="EMBL" id="CP060714">
    <property type="protein sequence ID" value="QNN55586.1"/>
    <property type="molecule type" value="Genomic_DNA"/>
</dbReference>
<gene>
    <name evidence="1" type="ORF">H9K76_13090</name>
</gene>
<proteinExistence type="predicted"/>
<evidence type="ECO:0008006" key="3">
    <source>
        <dbReference type="Google" id="ProtNLM"/>
    </source>
</evidence>
<keyword evidence="2" id="KW-1185">Reference proteome</keyword>
<accession>A0A7G9RJ11</accession>
<dbReference type="AlphaFoldDB" id="A0A7G9RJ11"/>
<sequence>MNSFLSFVSRTSDSSIDQGVVDEASHCLDRFTEAFNSLDLAGMDAQLHFPHVMISESETLLWDAPGQHPSDFFLRLKSTGWASTRYESKVPVLTSRDKVHFLVTYTRRSNVGAELSRHTNLWIVVRRNDMWGISLRSY</sequence>
<dbReference type="KEGG" id="drg:H9K76_13090"/>